<keyword evidence="10" id="KW-0472">Membrane</keyword>
<dbReference type="AlphaFoldDB" id="A0A6A1VZR1"/>
<evidence type="ECO:0000256" key="2">
    <source>
        <dbReference type="ARBA" id="ARBA00022527"/>
    </source>
</evidence>
<dbReference type="PANTHER" id="PTHR45631:SF202">
    <property type="entry name" value="SENESCENCE-INDUCED RECEPTOR-LIKE SERINE_THREONINE-PROTEIN KINASE"/>
    <property type="match status" value="1"/>
</dbReference>
<gene>
    <name evidence="14" type="ORF">CJ030_MR3G026349</name>
</gene>
<organism evidence="14 15">
    <name type="scientific">Morella rubra</name>
    <name type="common">Chinese bayberry</name>
    <dbReference type="NCBI Taxonomy" id="262757"/>
    <lineage>
        <taxon>Eukaryota</taxon>
        <taxon>Viridiplantae</taxon>
        <taxon>Streptophyta</taxon>
        <taxon>Embryophyta</taxon>
        <taxon>Tracheophyta</taxon>
        <taxon>Spermatophyta</taxon>
        <taxon>Magnoliopsida</taxon>
        <taxon>eudicotyledons</taxon>
        <taxon>Gunneridae</taxon>
        <taxon>Pentapetalae</taxon>
        <taxon>rosids</taxon>
        <taxon>fabids</taxon>
        <taxon>Fagales</taxon>
        <taxon>Myricaceae</taxon>
        <taxon>Morella</taxon>
    </lineage>
</organism>
<evidence type="ECO:0000256" key="11">
    <source>
        <dbReference type="ARBA" id="ARBA00023170"/>
    </source>
</evidence>
<evidence type="ECO:0000256" key="6">
    <source>
        <dbReference type="ARBA" id="ARBA00022741"/>
    </source>
</evidence>
<evidence type="ECO:0000256" key="7">
    <source>
        <dbReference type="ARBA" id="ARBA00022777"/>
    </source>
</evidence>
<feature type="domain" description="Protein kinase" evidence="13">
    <location>
        <begin position="1"/>
        <end position="196"/>
    </location>
</feature>
<dbReference type="Gene3D" id="1.10.510.10">
    <property type="entry name" value="Transferase(Phosphotransferase) domain 1"/>
    <property type="match status" value="1"/>
</dbReference>
<dbReference type="Proteomes" id="UP000516437">
    <property type="component" value="Chromosome 3"/>
</dbReference>
<dbReference type="GO" id="GO:0004674">
    <property type="term" value="F:protein serine/threonine kinase activity"/>
    <property type="evidence" value="ECO:0007669"/>
    <property type="project" value="UniProtKB-KW"/>
</dbReference>
<sequence>MDVDDKKANILTWGSRLQIAIDAAQGLEYLHHGSKPPIVHRDVKCTNILLSENFQSKLADFGMSKIFPADAGSHVSTVVVGTQGYVDPEYYLSNRWTEKSDVYSFGVVLLRIITGRPVMERSNVMTQTHLSRWVSSMLANGDIRNIVDPRMPGNLDVNSVWKAIEIAMFCVSPTSVRRPNMSQVEGKLKECLQTEMAPMEMVNMDLTTEVELYPSASAGQGLTGDEDPVTRCMGPIRWDVLKLTHTVQVTKKATPPEMHSPAQLHTSSAMTDVLE</sequence>
<evidence type="ECO:0000256" key="4">
    <source>
        <dbReference type="ARBA" id="ARBA00022679"/>
    </source>
</evidence>
<evidence type="ECO:0000256" key="8">
    <source>
        <dbReference type="ARBA" id="ARBA00022840"/>
    </source>
</evidence>
<dbReference type="SUPFAM" id="SSF56112">
    <property type="entry name" value="Protein kinase-like (PK-like)"/>
    <property type="match status" value="1"/>
</dbReference>
<dbReference type="GO" id="GO:0016020">
    <property type="term" value="C:membrane"/>
    <property type="evidence" value="ECO:0007669"/>
    <property type="project" value="UniProtKB-SubCell"/>
</dbReference>
<feature type="compositionally biased region" description="Polar residues" evidence="12">
    <location>
        <begin position="263"/>
        <end position="275"/>
    </location>
</feature>
<evidence type="ECO:0000256" key="10">
    <source>
        <dbReference type="ARBA" id="ARBA00023136"/>
    </source>
</evidence>
<evidence type="ECO:0000256" key="1">
    <source>
        <dbReference type="ARBA" id="ARBA00004167"/>
    </source>
</evidence>
<keyword evidence="2" id="KW-0723">Serine/threonine-protein kinase</keyword>
<comment type="subcellular location">
    <subcellularLocation>
        <location evidence="1">Membrane</location>
        <topology evidence="1">Single-pass membrane protein</topology>
    </subcellularLocation>
</comment>
<comment type="caution">
    <text evidence="14">The sequence shown here is derived from an EMBL/GenBank/DDBJ whole genome shotgun (WGS) entry which is preliminary data.</text>
</comment>
<dbReference type="Pfam" id="PF00069">
    <property type="entry name" value="Pkinase"/>
    <property type="match status" value="1"/>
</dbReference>
<name>A0A6A1VZR1_9ROSI</name>
<evidence type="ECO:0000259" key="13">
    <source>
        <dbReference type="PROSITE" id="PS50011"/>
    </source>
</evidence>
<keyword evidence="5" id="KW-0812">Transmembrane</keyword>
<proteinExistence type="predicted"/>
<keyword evidence="15" id="KW-1185">Reference proteome</keyword>
<dbReference type="GO" id="GO:0005524">
    <property type="term" value="F:ATP binding"/>
    <property type="evidence" value="ECO:0007669"/>
    <property type="project" value="UniProtKB-KW"/>
</dbReference>
<dbReference type="InterPro" id="IPR008271">
    <property type="entry name" value="Ser/Thr_kinase_AS"/>
</dbReference>
<dbReference type="InterPro" id="IPR000719">
    <property type="entry name" value="Prot_kinase_dom"/>
</dbReference>
<keyword evidence="9" id="KW-1133">Transmembrane helix</keyword>
<dbReference type="InterPro" id="IPR011009">
    <property type="entry name" value="Kinase-like_dom_sf"/>
</dbReference>
<keyword evidence="6" id="KW-0547">Nucleotide-binding</keyword>
<evidence type="ECO:0000256" key="9">
    <source>
        <dbReference type="ARBA" id="ARBA00022989"/>
    </source>
</evidence>
<evidence type="ECO:0000256" key="5">
    <source>
        <dbReference type="ARBA" id="ARBA00022692"/>
    </source>
</evidence>
<dbReference type="PROSITE" id="PS50011">
    <property type="entry name" value="PROTEIN_KINASE_DOM"/>
    <property type="match status" value="1"/>
</dbReference>
<keyword evidence="4" id="KW-0808">Transferase</keyword>
<protein>
    <recommendedName>
        <fullName evidence="13">Protein kinase domain-containing protein</fullName>
    </recommendedName>
</protein>
<dbReference type="PANTHER" id="PTHR45631">
    <property type="entry name" value="OS07G0107800 PROTEIN-RELATED"/>
    <property type="match status" value="1"/>
</dbReference>
<keyword evidence="8" id="KW-0067">ATP-binding</keyword>
<dbReference type="SMART" id="SM00220">
    <property type="entry name" value="S_TKc"/>
    <property type="match status" value="1"/>
</dbReference>
<dbReference type="PROSITE" id="PS00108">
    <property type="entry name" value="PROTEIN_KINASE_ST"/>
    <property type="match status" value="1"/>
</dbReference>
<keyword evidence="7" id="KW-0418">Kinase</keyword>
<evidence type="ECO:0000313" key="15">
    <source>
        <dbReference type="Proteomes" id="UP000516437"/>
    </source>
</evidence>
<keyword evidence="11" id="KW-0675">Receptor</keyword>
<keyword evidence="3" id="KW-0597">Phosphoprotein</keyword>
<evidence type="ECO:0000256" key="12">
    <source>
        <dbReference type="SAM" id="MobiDB-lite"/>
    </source>
</evidence>
<evidence type="ECO:0000256" key="3">
    <source>
        <dbReference type="ARBA" id="ARBA00022553"/>
    </source>
</evidence>
<accession>A0A6A1VZR1</accession>
<dbReference type="FunFam" id="1.10.510.10:FF:000146">
    <property type="entry name" value="LRR receptor-like serine/threonine-protein kinase IOS1"/>
    <property type="match status" value="1"/>
</dbReference>
<evidence type="ECO:0000313" key="14">
    <source>
        <dbReference type="EMBL" id="KAB1218469.1"/>
    </source>
</evidence>
<dbReference type="OrthoDB" id="2013020at2759"/>
<dbReference type="EMBL" id="RXIC02000021">
    <property type="protein sequence ID" value="KAB1218469.1"/>
    <property type="molecule type" value="Genomic_DNA"/>
</dbReference>
<feature type="region of interest" description="Disordered" evidence="12">
    <location>
        <begin position="252"/>
        <end position="275"/>
    </location>
</feature>
<reference evidence="14 15" key="1">
    <citation type="journal article" date="2019" name="Plant Biotechnol. J.">
        <title>The red bayberry genome and genetic basis of sex determination.</title>
        <authorList>
            <person name="Jia H.M."/>
            <person name="Jia H.J."/>
            <person name="Cai Q.L."/>
            <person name="Wang Y."/>
            <person name="Zhao H.B."/>
            <person name="Yang W.F."/>
            <person name="Wang G.Y."/>
            <person name="Li Y.H."/>
            <person name="Zhan D.L."/>
            <person name="Shen Y.T."/>
            <person name="Niu Q.F."/>
            <person name="Chang L."/>
            <person name="Qiu J."/>
            <person name="Zhao L."/>
            <person name="Xie H.B."/>
            <person name="Fu W.Y."/>
            <person name="Jin J."/>
            <person name="Li X.W."/>
            <person name="Jiao Y."/>
            <person name="Zhou C.C."/>
            <person name="Tu T."/>
            <person name="Chai C.Y."/>
            <person name="Gao J.L."/>
            <person name="Fan L.J."/>
            <person name="van de Weg E."/>
            <person name="Wang J.Y."/>
            <person name="Gao Z.S."/>
        </authorList>
    </citation>
    <scope>NUCLEOTIDE SEQUENCE [LARGE SCALE GENOMIC DNA]</scope>
    <source>
        <tissue evidence="14">Leaves</tissue>
    </source>
</reference>